<protein>
    <recommendedName>
        <fullName evidence="2">SnoaL-like domain-containing protein</fullName>
    </recommendedName>
</protein>
<evidence type="ECO:0000259" key="2">
    <source>
        <dbReference type="Pfam" id="PF12680"/>
    </source>
</evidence>
<reference evidence="3" key="1">
    <citation type="submission" date="2022-11" db="EMBL/GenBank/DDBJ databases">
        <authorList>
            <person name="Petersen C."/>
        </authorList>
    </citation>
    <scope>NUCLEOTIDE SEQUENCE</scope>
    <source>
        <strain evidence="3">IBT 16849</strain>
    </source>
</reference>
<reference evidence="3" key="2">
    <citation type="journal article" date="2023" name="IMA Fungus">
        <title>Comparative genomic study of the Penicillium genus elucidates a diverse pangenome and 15 lateral gene transfer events.</title>
        <authorList>
            <person name="Petersen C."/>
            <person name="Sorensen T."/>
            <person name="Nielsen M.R."/>
            <person name="Sondergaard T.E."/>
            <person name="Sorensen J.L."/>
            <person name="Fitzpatrick D.A."/>
            <person name="Frisvad J.C."/>
            <person name="Nielsen K.L."/>
        </authorList>
    </citation>
    <scope>NUCLEOTIDE SEQUENCE</scope>
    <source>
        <strain evidence="3">IBT 16849</strain>
    </source>
</reference>
<dbReference type="SUPFAM" id="SSF54427">
    <property type="entry name" value="NTF2-like"/>
    <property type="match status" value="1"/>
</dbReference>
<keyword evidence="4" id="KW-1185">Reference proteome</keyword>
<name>A0A9W9JFY2_9EURO</name>
<evidence type="ECO:0000256" key="1">
    <source>
        <dbReference type="SAM" id="SignalP"/>
    </source>
</evidence>
<organism evidence="3 4">
    <name type="scientific">Penicillium cf. griseofulvum</name>
    <dbReference type="NCBI Taxonomy" id="2972120"/>
    <lineage>
        <taxon>Eukaryota</taxon>
        <taxon>Fungi</taxon>
        <taxon>Dikarya</taxon>
        <taxon>Ascomycota</taxon>
        <taxon>Pezizomycotina</taxon>
        <taxon>Eurotiomycetes</taxon>
        <taxon>Eurotiomycetidae</taxon>
        <taxon>Eurotiales</taxon>
        <taxon>Aspergillaceae</taxon>
        <taxon>Penicillium</taxon>
    </lineage>
</organism>
<keyword evidence="1" id="KW-0732">Signal</keyword>
<dbReference type="EMBL" id="JAPQKP010000004">
    <property type="protein sequence ID" value="KAJ5193621.1"/>
    <property type="molecule type" value="Genomic_DNA"/>
</dbReference>
<comment type="caution">
    <text evidence="3">The sequence shown here is derived from an EMBL/GenBank/DDBJ whole genome shotgun (WGS) entry which is preliminary data.</text>
</comment>
<feature type="domain" description="SnoaL-like" evidence="2">
    <location>
        <begin position="49"/>
        <end position="166"/>
    </location>
</feature>
<sequence>MICTVFLPFIILFFILPARSFPSNIDSRASAMTIPSSEPDIELLNTRRQDFLDAFNAADVDHIISLFAPDSLYTDTRAAIATLDMDLMATRAYLEKIFSEADYVTLSPVSISGDKHFASAEWILKMKFKSSGNGDDTTTENRNDQGAAQEMEMRGVSLTWYDEDGKKIVNNKDYGVIWPKA</sequence>
<dbReference type="InterPro" id="IPR037401">
    <property type="entry name" value="SnoaL-like"/>
</dbReference>
<dbReference type="Proteomes" id="UP001150879">
    <property type="component" value="Unassembled WGS sequence"/>
</dbReference>
<gene>
    <name evidence="3" type="ORF">N7472_006087</name>
</gene>
<accession>A0A9W9JFY2</accession>
<feature type="chain" id="PRO_5040989120" description="SnoaL-like domain-containing protein" evidence="1">
    <location>
        <begin position="21"/>
        <end position="181"/>
    </location>
</feature>
<feature type="signal peptide" evidence="1">
    <location>
        <begin position="1"/>
        <end position="20"/>
    </location>
</feature>
<dbReference type="AlphaFoldDB" id="A0A9W9JFY2"/>
<dbReference type="Gene3D" id="3.10.450.50">
    <property type="match status" value="1"/>
</dbReference>
<dbReference type="Pfam" id="PF12680">
    <property type="entry name" value="SnoaL_2"/>
    <property type="match status" value="1"/>
</dbReference>
<evidence type="ECO:0000313" key="3">
    <source>
        <dbReference type="EMBL" id="KAJ5193621.1"/>
    </source>
</evidence>
<proteinExistence type="predicted"/>
<dbReference type="InterPro" id="IPR032710">
    <property type="entry name" value="NTF2-like_dom_sf"/>
</dbReference>
<evidence type="ECO:0000313" key="4">
    <source>
        <dbReference type="Proteomes" id="UP001150879"/>
    </source>
</evidence>